<dbReference type="AlphaFoldDB" id="A0A067PYJ3"/>
<dbReference type="OrthoDB" id="3256408at2759"/>
<feature type="region of interest" description="Disordered" evidence="1">
    <location>
        <begin position="276"/>
        <end position="425"/>
    </location>
</feature>
<feature type="compositionally biased region" description="Basic and acidic residues" evidence="1">
    <location>
        <begin position="578"/>
        <end position="589"/>
    </location>
</feature>
<evidence type="ECO:0000313" key="3">
    <source>
        <dbReference type="Proteomes" id="UP000027265"/>
    </source>
</evidence>
<organism evidence="2 3">
    <name type="scientific">Jaapia argillacea MUCL 33604</name>
    <dbReference type="NCBI Taxonomy" id="933084"/>
    <lineage>
        <taxon>Eukaryota</taxon>
        <taxon>Fungi</taxon>
        <taxon>Dikarya</taxon>
        <taxon>Basidiomycota</taxon>
        <taxon>Agaricomycotina</taxon>
        <taxon>Agaricomycetes</taxon>
        <taxon>Agaricomycetidae</taxon>
        <taxon>Jaapiales</taxon>
        <taxon>Jaapiaceae</taxon>
        <taxon>Jaapia</taxon>
    </lineage>
</organism>
<dbReference type="STRING" id="933084.A0A067PYJ3"/>
<gene>
    <name evidence="2" type="ORF">JAAARDRAFT_56825</name>
</gene>
<dbReference type="InParanoid" id="A0A067PYJ3"/>
<keyword evidence="3" id="KW-1185">Reference proteome</keyword>
<name>A0A067PYJ3_9AGAM</name>
<proteinExistence type="predicted"/>
<feature type="region of interest" description="Disordered" evidence="1">
    <location>
        <begin position="636"/>
        <end position="670"/>
    </location>
</feature>
<dbReference type="EMBL" id="KL197715">
    <property type="protein sequence ID" value="KDQ59893.1"/>
    <property type="molecule type" value="Genomic_DNA"/>
</dbReference>
<reference evidence="3" key="1">
    <citation type="journal article" date="2014" name="Proc. Natl. Acad. Sci. U.S.A.">
        <title>Extensive sampling of basidiomycete genomes demonstrates inadequacy of the white-rot/brown-rot paradigm for wood decay fungi.</title>
        <authorList>
            <person name="Riley R."/>
            <person name="Salamov A.A."/>
            <person name="Brown D.W."/>
            <person name="Nagy L.G."/>
            <person name="Floudas D."/>
            <person name="Held B.W."/>
            <person name="Levasseur A."/>
            <person name="Lombard V."/>
            <person name="Morin E."/>
            <person name="Otillar R."/>
            <person name="Lindquist E.A."/>
            <person name="Sun H."/>
            <person name="LaButti K.M."/>
            <person name="Schmutz J."/>
            <person name="Jabbour D."/>
            <person name="Luo H."/>
            <person name="Baker S.E."/>
            <person name="Pisabarro A.G."/>
            <person name="Walton J.D."/>
            <person name="Blanchette R.A."/>
            <person name="Henrissat B."/>
            <person name="Martin F."/>
            <person name="Cullen D."/>
            <person name="Hibbett D.S."/>
            <person name="Grigoriev I.V."/>
        </authorList>
    </citation>
    <scope>NUCLEOTIDE SEQUENCE [LARGE SCALE GENOMIC DNA]</scope>
    <source>
        <strain evidence="3">MUCL 33604</strain>
    </source>
</reference>
<feature type="region of interest" description="Disordered" evidence="1">
    <location>
        <begin position="149"/>
        <end position="180"/>
    </location>
</feature>
<feature type="compositionally biased region" description="Low complexity" evidence="1">
    <location>
        <begin position="385"/>
        <end position="403"/>
    </location>
</feature>
<sequence length="670" mass="73588">MDSAPFHTHCFLPPTHVSESGSLASPPRGSDPSARASCAWPHLAAEFCDSSHIFSIPPIAPHNLQPSNFPQHKHTYLDLSCIIPSPPLTGSDLKRTVPLPLAHDLQTTSQFTSGNILDVPVMQGDESPFYLPPTPPATFPLTSQALPSHQDELQFPPGPSNEVRERRSIEGDASSWPHPDLSPHLLTPLSPDWNFHGMSDYQYPREHSALMSQPPFTVLNQPSGNWNLPPPSICGTWFGNHSPSVLQMLPSPPVSLPSPQDDGRTERLLESISNWSDGDSAIHLPPSPRPRTFGELPDEDSELSSFLDFGQPSLSTMNPSESYDDHWVDDMDLDISSPSSPHHGSVGLPLFPGDLLPNQDPPESPAMRSFASLPDLDDTDSEYFSTPLTSASASPSRRSCTSLPDSDSDEAPVSPRQTILSLPGAETDDDLLPLDLDIPPALGLLIVSDHICTPSSPEEREPEIEPDIYVPPFLSSDPETSQLCDLRKRFIASERAARRAEVEFAERASNVAAALLATTYEIDATTWDDRVAWRKELKQAKDRQAAARRLRKKQKERSREVGALLTLKVAEKSAALREEAGLTEGKEGVQVDEQLPSGESEQPVVVTEAADSSYAQGIRNNVSQLVAKMVLKRRESFRPLTSRTRMSSYRRKSSLSQSSPVEDHLHSDEF</sequence>
<evidence type="ECO:0000313" key="2">
    <source>
        <dbReference type="EMBL" id="KDQ59893.1"/>
    </source>
</evidence>
<feature type="region of interest" description="Disordered" evidence="1">
    <location>
        <begin position="578"/>
        <end position="602"/>
    </location>
</feature>
<evidence type="ECO:0000256" key="1">
    <source>
        <dbReference type="SAM" id="MobiDB-lite"/>
    </source>
</evidence>
<protein>
    <submittedName>
        <fullName evidence="2">Uncharacterized protein</fullName>
    </submittedName>
</protein>
<accession>A0A067PYJ3</accession>
<feature type="compositionally biased region" description="Low complexity" evidence="1">
    <location>
        <begin position="336"/>
        <end position="347"/>
    </location>
</feature>
<feature type="compositionally biased region" description="Polar residues" evidence="1">
    <location>
        <begin position="312"/>
        <end position="321"/>
    </location>
</feature>
<feature type="compositionally biased region" description="Basic and acidic residues" evidence="1">
    <location>
        <begin position="661"/>
        <end position="670"/>
    </location>
</feature>
<dbReference type="HOGENOM" id="CLU_026581_0_0_1"/>
<dbReference type="Proteomes" id="UP000027265">
    <property type="component" value="Unassembled WGS sequence"/>
</dbReference>